<protein>
    <submittedName>
        <fullName evidence="1">Uncharacterized protein</fullName>
    </submittedName>
</protein>
<organism evidence="1 2">
    <name type="scientific">Decorospora gaudefroyi</name>
    <dbReference type="NCBI Taxonomy" id="184978"/>
    <lineage>
        <taxon>Eukaryota</taxon>
        <taxon>Fungi</taxon>
        <taxon>Dikarya</taxon>
        <taxon>Ascomycota</taxon>
        <taxon>Pezizomycotina</taxon>
        <taxon>Dothideomycetes</taxon>
        <taxon>Pleosporomycetidae</taxon>
        <taxon>Pleosporales</taxon>
        <taxon>Pleosporineae</taxon>
        <taxon>Pleosporaceae</taxon>
        <taxon>Decorospora</taxon>
    </lineage>
</organism>
<dbReference type="Proteomes" id="UP000800040">
    <property type="component" value="Unassembled WGS sequence"/>
</dbReference>
<feature type="non-terminal residue" evidence="1">
    <location>
        <position position="1"/>
    </location>
</feature>
<accession>A0A6A5KAT7</accession>
<dbReference type="AlphaFoldDB" id="A0A6A5KAT7"/>
<feature type="non-terminal residue" evidence="1">
    <location>
        <position position="225"/>
    </location>
</feature>
<dbReference type="EMBL" id="ML975319">
    <property type="protein sequence ID" value="KAF1833381.1"/>
    <property type="molecule type" value="Genomic_DNA"/>
</dbReference>
<dbReference type="OrthoDB" id="3687942at2759"/>
<evidence type="ECO:0000313" key="1">
    <source>
        <dbReference type="EMBL" id="KAF1833381.1"/>
    </source>
</evidence>
<evidence type="ECO:0000313" key="2">
    <source>
        <dbReference type="Proteomes" id="UP000800040"/>
    </source>
</evidence>
<sequence>LSAHAELDVNVAMLDFAKRLPLKELNMVGTSVPRDEVEVVFPRVALQSDTGLRVLSLETGSSGSAWSFACRSARHIERHRAQSEHNDDSSSFGSLVGWGPTILAHKFDHPQRNTFYRPARRSTNDTMKVQRALAIDGAWGAGFGDTPMRSDAHYERTPSFTRRSFDSCDLFLQSIDLPAPAQNHEGMTDAEFEALPDWSDVEDDPEYNYSMKSSFCWSNTASSWS</sequence>
<keyword evidence="2" id="KW-1185">Reference proteome</keyword>
<gene>
    <name evidence="1" type="ORF">BDW02DRAFT_483676</name>
</gene>
<proteinExistence type="predicted"/>
<reference evidence="1" key="1">
    <citation type="submission" date="2020-01" db="EMBL/GenBank/DDBJ databases">
        <authorList>
            <consortium name="DOE Joint Genome Institute"/>
            <person name="Haridas S."/>
            <person name="Albert R."/>
            <person name="Binder M."/>
            <person name="Bloem J."/>
            <person name="Labutti K."/>
            <person name="Salamov A."/>
            <person name="Andreopoulos B."/>
            <person name="Baker S.E."/>
            <person name="Barry K."/>
            <person name="Bills G."/>
            <person name="Bluhm B.H."/>
            <person name="Cannon C."/>
            <person name="Castanera R."/>
            <person name="Culley D.E."/>
            <person name="Daum C."/>
            <person name="Ezra D."/>
            <person name="Gonzalez J.B."/>
            <person name="Henrissat B."/>
            <person name="Kuo A."/>
            <person name="Liang C."/>
            <person name="Lipzen A."/>
            <person name="Lutzoni F."/>
            <person name="Magnuson J."/>
            <person name="Mondo S."/>
            <person name="Nolan M."/>
            <person name="Ohm R."/>
            <person name="Pangilinan J."/>
            <person name="Park H.-J."/>
            <person name="Ramirez L."/>
            <person name="Alfaro M."/>
            <person name="Sun H."/>
            <person name="Tritt A."/>
            <person name="Yoshinaga Y."/>
            <person name="Zwiers L.-H."/>
            <person name="Turgeon B.G."/>
            <person name="Goodwin S.B."/>
            <person name="Spatafora J.W."/>
            <person name="Crous P.W."/>
            <person name="Grigoriev I.V."/>
        </authorList>
    </citation>
    <scope>NUCLEOTIDE SEQUENCE</scope>
    <source>
        <strain evidence="1">P77</strain>
    </source>
</reference>
<name>A0A6A5KAT7_9PLEO</name>